<dbReference type="PANTHER" id="PTHR30040:SF2">
    <property type="entry name" value="FAD:PROTEIN FMN TRANSFERASE"/>
    <property type="match status" value="1"/>
</dbReference>
<feature type="chain" id="PRO_5046585620" description="FAD:protein FMN transferase" evidence="12">
    <location>
        <begin position="26"/>
        <end position="306"/>
    </location>
</feature>
<dbReference type="Gene3D" id="3.10.520.10">
    <property type="entry name" value="ApbE-like domains"/>
    <property type="match status" value="1"/>
</dbReference>
<dbReference type="EMBL" id="JAOVQO010000011">
    <property type="protein sequence ID" value="MCU9848814.1"/>
    <property type="molecule type" value="Genomic_DNA"/>
</dbReference>
<dbReference type="EC" id="2.7.1.180" evidence="2 11"/>
<accession>A0ABT2X624</accession>
<evidence type="ECO:0000256" key="2">
    <source>
        <dbReference type="ARBA" id="ARBA00011955"/>
    </source>
</evidence>
<dbReference type="SUPFAM" id="SSF143631">
    <property type="entry name" value="ApbE-like"/>
    <property type="match status" value="1"/>
</dbReference>
<evidence type="ECO:0000313" key="13">
    <source>
        <dbReference type="EMBL" id="MCU9848814.1"/>
    </source>
</evidence>
<evidence type="ECO:0000256" key="4">
    <source>
        <dbReference type="ARBA" id="ARBA00022630"/>
    </source>
</evidence>
<dbReference type="Pfam" id="PF02424">
    <property type="entry name" value="ApbE"/>
    <property type="match status" value="1"/>
</dbReference>
<comment type="cofactor">
    <cofactor evidence="1">
        <name>Mg(2+)</name>
        <dbReference type="ChEBI" id="CHEBI:18420"/>
    </cofactor>
</comment>
<evidence type="ECO:0000256" key="7">
    <source>
        <dbReference type="ARBA" id="ARBA00022827"/>
    </source>
</evidence>
<dbReference type="InterPro" id="IPR006311">
    <property type="entry name" value="TAT_signal"/>
</dbReference>
<protein>
    <recommendedName>
        <fullName evidence="3 11">FAD:protein FMN transferase</fullName>
        <ecNumber evidence="2 11">2.7.1.180</ecNumber>
    </recommendedName>
    <alternativeName>
        <fullName evidence="9 11">Flavin transferase</fullName>
    </alternativeName>
</protein>
<keyword evidence="14" id="KW-1185">Reference proteome</keyword>
<evidence type="ECO:0000256" key="5">
    <source>
        <dbReference type="ARBA" id="ARBA00022679"/>
    </source>
</evidence>
<dbReference type="GO" id="GO:0016740">
    <property type="term" value="F:transferase activity"/>
    <property type="evidence" value="ECO:0007669"/>
    <property type="project" value="UniProtKB-KW"/>
</dbReference>
<keyword evidence="4 11" id="KW-0285">Flavoprotein</keyword>
<evidence type="ECO:0000313" key="14">
    <source>
        <dbReference type="Proteomes" id="UP001209535"/>
    </source>
</evidence>
<feature type="signal peptide" evidence="12">
    <location>
        <begin position="1"/>
        <end position="25"/>
    </location>
</feature>
<dbReference type="InterPro" id="IPR003374">
    <property type="entry name" value="ApbE-like_sf"/>
</dbReference>
<organism evidence="13 14">
    <name type="scientific">Albidovulum salinarum</name>
    <dbReference type="NCBI Taxonomy" id="2984153"/>
    <lineage>
        <taxon>Bacteria</taxon>
        <taxon>Pseudomonadati</taxon>
        <taxon>Pseudomonadota</taxon>
        <taxon>Alphaproteobacteria</taxon>
        <taxon>Rhodobacterales</taxon>
        <taxon>Paracoccaceae</taxon>
        <taxon>Albidovulum</taxon>
    </lineage>
</organism>
<dbReference type="Proteomes" id="UP001209535">
    <property type="component" value="Unassembled WGS sequence"/>
</dbReference>
<evidence type="ECO:0000256" key="3">
    <source>
        <dbReference type="ARBA" id="ARBA00016337"/>
    </source>
</evidence>
<proteinExistence type="inferred from homology"/>
<dbReference type="PANTHER" id="PTHR30040">
    <property type="entry name" value="THIAMINE BIOSYNTHESIS LIPOPROTEIN APBE"/>
    <property type="match status" value="1"/>
</dbReference>
<dbReference type="PIRSF" id="PIRSF006268">
    <property type="entry name" value="ApbE"/>
    <property type="match status" value="1"/>
</dbReference>
<evidence type="ECO:0000256" key="10">
    <source>
        <dbReference type="ARBA" id="ARBA00048540"/>
    </source>
</evidence>
<evidence type="ECO:0000256" key="11">
    <source>
        <dbReference type="PIRNR" id="PIRNR006268"/>
    </source>
</evidence>
<sequence length="306" mass="32406">MTRPFTRRRFLTIAAATLAAGVARAETAATEWHGVALGAPASLTIRGDRRAAETAITAVRAELQRLERIFSLYNSDSALVRLNRNGWLAAPPPELLEVLSLSGQIHRQTGGAFDPTIQPLWQVYAEAAGAPVPDRIESAWARVGWQHLRFDADEIAFARPGMALTLNGIAQGYITDRIAALLKARGMTDVLVDMGEIAALGTRADGTPWRAGIAAPDGRILHRVTLSDRCLATSAPSGTVLDPAGEVGHIFDPRRRAPAGAQRVASVSAPSAALADGLSTAFCLMTPAEIDAVVAELPGARVETLI</sequence>
<evidence type="ECO:0000256" key="9">
    <source>
        <dbReference type="ARBA" id="ARBA00031306"/>
    </source>
</evidence>
<comment type="similarity">
    <text evidence="11">Belongs to the ApbE family.</text>
</comment>
<keyword evidence="6 11" id="KW-0479">Metal-binding</keyword>
<evidence type="ECO:0000256" key="1">
    <source>
        <dbReference type="ARBA" id="ARBA00001946"/>
    </source>
</evidence>
<dbReference type="PROSITE" id="PS51318">
    <property type="entry name" value="TAT"/>
    <property type="match status" value="1"/>
</dbReference>
<keyword evidence="5 11" id="KW-0808">Transferase</keyword>
<evidence type="ECO:0000256" key="12">
    <source>
        <dbReference type="SAM" id="SignalP"/>
    </source>
</evidence>
<keyword evidence="7 11" id="KW-0274">FAD</keyword>
<name>A0ABT2X624_9RHOB</name>
<reference evidence="13 14" key="1">
    <citation type="submission" date="2022-10" db="EMBL/GenBank/DDBJ databases">
        <title>Defluviimonas sp. nov., isolated from ocean surface sediments.</title>
        <authorList>
            <person name="He W."/>
            <person name="Wang L."/>
            <person name="Zhang D.-F."/>
        </authorList>
    </citation>
    <scope>NUCLEOTIDE SEQUENCE [LARGE SCALE GENOMIC DNA]</scope>
    <source>
        <strain evidence="13 14">WL0024</strain>
    </source>
</reference>
<keyword evidence="12" id="KW-0732">Signal</keyword>
<keyword evidence="8 11" id="KW-0460">Magnesium</keyword>
<comment type="catalytic activity">
    <reaction evidence="10 11">
        <text>L-threonyl-[protein] + FAD = FMN-L-threonyl-[protein] + AMP + H(+)</text>
        <dbReference type="Rhea" id="RHEA:36847"/>
        <dbReference type="Rhea" id="RHEA-COMP:11060"/>
        <dbReference type="Rhea" id="RHEA-COMP:11061"/>
        <dbReference type="ChEBI" id="CHEBI:15378"/>
        <dbReference type="ChEBI" id="CHEBI:30013"/>
        <dbReference type="ChEBI" id="CHEBI:57692"/>
        <dbReference type="ChEBI" id="CHEBI:74257"/>
        <dbReference type="ChEBI" id="CHEBI:456215"/>
        <dbReference type="EC" id="2.7.1.180"/>
    </reaction>
</comment>
<dbReference type="InterPro" id="IPR024932">
    <property type="entry name" value="ApbE"/>
</dbReference>
<gene>
    <name evidence="13" type="ORF">OEZ60_12455</name>
</gene>
<comment type="caution">
    <text evidence="13">The sequence shown here is derived from an EMBL/GenBank/DDBJ whole genome shotgun (WGS) entry which is preliminary data.</text>
</comment>
<evidence type="ECO:0000256" key="8">
    <source>
        <dbReference type="ARBA" id="ARBA00022842"/>
    </source>
</evidence>
<evidence type="ECO:0000256" key="6">
    <source>
        <dbReference type="ARBA" id="ARBA00022723"/>
    </source>
</evidence>
<dbReference type="RefSeq" id="WP_263336623.1">
    <property type="nucleotide sequence ID" value="NZ_JAOVQO010000011.1"/>
</dbReference>